<evidence type="ECO:0000313" key="2">
    <source>
        <dbReference type="EMBL" id="KLV08894.1"/>
    </source>
</evidence>
<accession>A0A0J1HB76</accession>
<keyword evidence="3" id="KW-1185">Reference proteome</keyword>
<keyword evidence="1" id="KW-1133">Transmembrane helix</keyword>
<dbReference type="PATRIC" id="fig|1195763.3.peg.305"/>
<dbReference type="RefSeq" id="WP_047877055.1">
    <property type="nucleotide sequence ID" value="NZ_LDOT01000002.1"/>
</dbReference>
<gene>
    <name evidence="2" type="ORF">ABT56_01400</name>
</gene>
<protein>
    <submittedName>
        <fullName evidence="2">Uncharacterized protein</fullName>
    </submittedName>
</protein>
<evidence type="ECO:0000313" key="3">
    <source>
        <dbReference type="Proteomes" id="UP000036097"/>
    </source>
</evidence>
<comment type="caution">
    <text evidence="2">The sequence shown here is derived from an EMBL/GenBank/DDBJ whole genome shotgun (WGS) entry which is preliminary data.</text>
</comment>
<name>A0A0J1HB76_9GAMM</name>
<sequence length="66" mass="7155">MNFTYLIEGTLFALIVLLVCLSIGAFFIMATLKPQDGDNVTESRIEFGFYGVASLAFAALLAGIIY</sequence>
<feature type="transmembrane region" description="Helical" evidence="1">
    <location>
        <begin position="47"/>
        <end position="65"/>
    </location>
</feature>
<reference evidence="2 3" key="1">
    <citation type="submission" date="2015-05" db="EMBL/GenBank/DDBJ databases">
        <title>Photobacterium galathea sp. nov.</title>
        <authorList>
            <person name="Machado H."/>
            <person name="Gram L."/>
        </authorList>
    </citation>
    <scope>NUCLEOTIDE SEQUENCE [LARGE SCALE GENOMIC DNA]</scope>
    <source>
        <strain evidence="2 3">CGMCC 1.12159</strain>
    </source>
</reference>
<dbReference type="AlphaFoldDB" id="A0A0J1HB76"/>
<evidence type="ECO:0000256" key="1">
    <source>
        <dbReference type="SAM" id="Phobius"/>
    </source>
</evidence>
<feature type="transmembrane region" description="Helical" evidence="1">
    <location>
        <begin position="12"/>
        <end position="32"/>
    </location>
</feature>
<dbReference type="EMBL" id="LDOT01000002">
    <property type="protein sequence ID" value="KLV08894.1"/>
    <property type="molecule type" value="Genomic_DNA"/>
</dbReference>
<proteinExistence type="predicted"/>
<keyword evidence="1" id="KW-0812">Transmembrane</keyword>
<dbReference type="Proteomes" id="UP000036097">
    <property type="component" value="Unassembled WGS sequence"/>
</dbReference>
<dbReference type="OrthoDB" id="5829845at2"/>
<keyword evidence="1" id="KW-0472">Membrane</keyword>
<organism evidence="2 3">
    <name type="scientific">Photobacterium aquae</name>
    <dbReference type="NCBI Taxonomy" id="1195763"/>
    <lineage>
        <taxon>Bacteria</taxon>
        <taxon>Pseudomonadati</taxon>
        <taxon>Pseudomonadota</taxon>
        <taxon>Gammaproteobacteria</taxon>
        <taxon>Vibrionales</taxon>
        <taxon>Vibrionaceae</taxon>
        <taxon>Photobacterium</taxon>
    </lineage>
</organism>